<sequence>MLNQHKLLLKSRNTTQQQLGATNPPALIYLPKRKAITKLKASPENSRHFRPPIFTFEVALDSSRKALSFLTALGGCHWLEQKHEAAIFGSVFIRAGFNQISRDIFVVIVAQNQGCEGERRYRTLISLLRSVSHNAIIIFVKLMAQKLYFGPIALDRMTTDISFHVVKSSPNMKGQLTLSSVAHPSHVNRLLSKP</sequence>
<evidence type="ECO:0000313" key="2">
    <source>
        <dbReference type="Proteomes" id="UP000250235"/>
    </source>
</evidence>
<keyword evidence="2" id="KW-1185">Reference proteome</keyword>
<organism evidence="1 2">
    <name type="scientific">Dorcoceras hygrometricum</name>
    <dbReference type="NCBI Taxonomy" id="472368"/>
    <lineage>
        <taxon>Eukaryota</taxon>
        <taxon>Viridiplantae</taxon>
        <taxon>Streptophyta</taxon>
        <taxon>Embryophyta</taxon>
        <taxon>Tracheophyta</taxon>
        <taxon>Spermatophyta</taxon>
        <taxon>Magnoliopsida</taxon>
        <taxon>eudicotyledons</taxon>
        <taxon>Gunneridae</taxon>
        <taxon>Pentapetalae</taxon>
        <taxon>asterids</taxon>
        <taxon>lamiids</taxon>
        <taxon>Lamiales</taxon>
        <taxon>Gesneriaceae</taxon>
        <taxon>Didymocarpoideae</taxon>
        <taxon>Trichosporeae</taxon>
        <taxon>Loxocarpinae</taxon>
        <taxon>Dorcoceras</taxon>
    </lineage>
</organism>
<reference evidence="1 2" key="1">
    <citation type="journal article" date="2015" name="Proc. Natl. Acad. Sci. U.S.A.">
        <title>The resurrection genome of Boea hygrometrica: A blueprint for survival of dehydration.</title>
        <authorList>
            <person name="Xiao L."/>
            <person name="Yang G."/>
            <person name="Zhang L."/>
            <person name="Yang X."/>
            <person name="Zhao S."/>
            <person name="Ji Z."/>
            <person name="Zhou Q."/>
            <person name="Hu M."/>
            <person name="Wang Y."/>
            <person name="Chen M."/>
            <person name="Xu Y."/>
            <person name="Jin H."/>
            <person name="Xiao X."/>
            <person name="Hu G."/>
            <person name="Bao F."/>
            <person name="Hu Y."/>
            <person name="Wan P."/>
            <person name="Li L."/>
            <person name="Deng X."/>
            <person name="Kuang T."/>
            <person name="Xiang C."/>
            <person name="Zhu J.K."/>
            <person name="Oliver M.J."/>
            <person name="He Y."/>
        </authorList>
    </citation>
    <scope>NUCLEOTIDE SEQUENCE [LARGE SCALE GENOMIC DNA]</scope>
    <source>
        <strain evidence="2">cv. XS01</strain>
    </source>
</reference>
<accession>A0A2Z7CZE4</accession>
<evidence type="ECO:0000313" key="1">
    <source>
        <dbReference type="EMBL" id="KZV50009.1"/>
    </source>
</evidence>
<dbReference type="Proteomes" id="UP000250235">
    <property type="component" value="Unassembled WGS sequence"/>
</dbReference>
<proteinExistence type="predicted"/>
<name>A0A2Z7CZE4_9LAMI</name>
<protein>
    <submittedName>
        <fullName evidence="1">Uncharacterized protein</fullName>
    </submittedName>
</protein>
<dbReference type="AlphaFoldDB" id="A0A2Z7CZE4"/>
<gene>
    <name evidence="1" type="ORF">F511_21863</name>
</gene>
<dbReference type="EMBL" id="KQ992579">
    <property type="protein sequence ID" value="KZV50009.1"/>
    <property type="molecule type" value="Genomic_DNA"/>
</dbReference>